<keyword evidence="2" id="KW-0004">4Fe-4S</keyword>
<keyword evidence="6" id="KW-0411">Iron-sulfur</keyword>
<evidence type="ECO:0000259" key="7">
    <source>
        <dbReference type="PROSITE" id="PS51918"/>
    </source>
</evidence>
<keyword evidence="9" id="KW-1185">Reference proteome</keyword>
<evidence type="ECO:0000313" key="8">
    <source>
        <dbReference type="EMBL" id="CAO81114.1"/>
    </source>
</evidence>
<dbReference type="OrthoDB" id="9782387at2"/>
<dbReference type="EMBL" id="CU466930">
    <property type="protein sequence ID" value="CAO81114.1"/>
    <property type="molecule type" value="Genomic_DNA"/>
</dbReference>
<dbReference type="SFLD" id="SFLDG01094">
    <property type="entry name" value="Uncharacterised_Radical_SAM_Su"/>
    <property type="match status" value="1"/>
</dbReference>
<dbReference type="Pfam" id="PF04055">
    <property type="entry name" value="Radical_SAM"/>
    <property type="match status" value="1"/>
</dbReference>
<protein>
    <submittedName>
        <fullName evidence="8">Anaerobic ribonucleotide reductase activating enzyme (NrdG)</fullName>
        <ecNumber evidence="8">1.97.1.-</ecNumber>
    </submittedName>
</protein>
<sequence length="237" mass="27270">MNIGGLQKFSLLDYPGQLSAIVFTQGCNFRCPYCHNPELVDPQRYSPLLETEKVLRFLYRRHKKLSAVVVTGGEPTLQEDLIPFLKLTKAMRYKIKLDTNGSRPEVLQEIVNQGLVDYFAMDIKAPLKLYKVITRADLEVGTIEKSMELIRRSGVDYEFRTTYFDLLLSTYDLASMQDLLKPGDKFIIQQCHYNKTLDEIKRENIVTGSFSFHENPACLSLIHWGTEHSIKISLRSL</sequence>
<accession>B0VIC6</accession>
<evidence type="ECO:0000256" key="1">
    <source>
        <dbReference type="ARBA" id="ARBA00001966"/>
    </source>
</evidence>
<dbReference type="GO" id="GO:0016491">
    <property type="term" value="F:oxidoreductase activity"/>
    <property type="evidence" value="ECO:0007669"/>
    <property type="project" value="UniProtKB-KW"/>
</dbReference>
<dbReference type="PANTHER" id="PTHR30352">
    <property type="entry name" value="PYRUVATE FORMATE-LYASE-ACTIVATING ENZYME"/>
    <property type="match status" value="1"/>
</dbReference>
<dbReference type="SFLD" id="SFLDS00029">
    <property type="entry name" value="Radical_SAM"/>
    <property type="match status" value="1"/>
</dbReference>
<dbReference type="NCBIfam" id="TIGR02495">
    <property type="entry name" value="NrdG2"/>
    <property type="match status" value="1"/>
</dbReference>
<feature type="domain" description="Radical SAM core" evidence="7">
    <location>
        <begin position="12"/>
        <end position="226"/>
    </location>
</feature>
<dbReference type="Gene3D" id="3.20.20.70">
    <property type="entry name" value="Aldolase class I"/>
    <property type="match status" value="1"/>
</dbReference>
<dbReference type="GO" id="GO:0051539">
    <property type="term" value="F:4 iron, 4 sulfur cluster binding"/>
    <property type="evidence" value="ECO:0007669"/>
    <property type="project" value="UniProtKB-KW"/>
</dbReference>
<keyword evidence="3" id="KW-0949">S-adenosyl-L-methionine</keyword>
<keyword evidence="4" id="KW-0479">Metal-binding</keyword>
<evidence type="ECO:0000256" key="4">
    <source>
        <dbReference type="ARBA" id="ARBA00022723"/>
    </source>
</evidence>
<dbReference type="GO" id="GO:0046872">
    <property type="term" value="F:metal ion binding"/>
    <property type="evidence" value="ECO:0007669"/>
    <property type="project" value="UniProtKB-KW"/>
</dbReference>
<dbReference type="InterPro" id="IPR012840">
    <property type="entry name" value="NrdG2"/>
</dbReference>
<keyword evidence="5" id="KW-0408">Iron</keyword>
<dbReference type="InterPro" id="IPR034457">
    <property type="entry name" value="Organic_radical-activating"/>
</dbReference>
<dbReference type="SUPFAM" id="SSF102114">
    <property type="entry name" value="Radical SAM enzymes"/>
    <property type="match status" value="1"/>
</dbReference>
<proteinExistence type="predicted"/>
<dbReference type="KEGG" id="caci:CLOAM1254"/>
<evidence type="ECO:0000313" key="9">
    <source>
        <dbReference type="Proteomes" id="UP000002019"/>
    </source>
</evidence>
<evidence type="ECO:0000256" key="6">
    <source>
        <dbReference type="ARBA" id="ARBA00023014"/>
    </source>
</evidence>
<evidence type="ECO:0000256" key="5">
    <source>
        <dbReference type="ARBA" id="ARBA00023004"/>
    </source>
</evidence>
<organism evidence="8 9">
    <name type="scientific">Cloacimonas acidaminovorans (strain Evry)</name>
    <dbReference type="NCBI Taxonomy" id="459349"/>
    <lineage>
        <taxon>Bacteria</taxon>
        <taxon>Pseudomonadati</taxon>
        <taxon>Candidatus Cloacimonadota</taxon>
        <taxon>Candidatus Cloacimonadia</taxon>
        <taxon>Candidatus Cloacimonadales</taxon>
        <taxon>Candidatus Cloacimonadaceae</taxon>
        <taxon>Candidatus Cloacimonas</taxon>
    </lineage>
</organism>
<dbReference type="CDD" id="cd01335">
    <property type="entry name" value="Radical_SAM"/>
    <property type="match status" value="1"/>
</dbReference>
<dbReference type="STRING" id="459349.CLOAM1254"/>
<dbReference type="EC" id="1.97.1.-" evidence="8"/>
<dbReference type="InterPro" id="IPR007197">
    <property type="entry name" value="rSAM"/>
</dbReference>
<evidence type="ECO:0000256" key="3">
    <source>
        <dbReference type="ARBA" id="ARBA00022691"/>
    </source>
</evidence>
<comment type="cofactor">
    <cofactor evidence="1">
        <name>[4Fe-4S] cluster</name>
        <dbReference type="ChEBI" id="CHEBI:49883"/>
    </cofactor>
</comment>
<dbReference type="RefSeq" id="WP_015424972.1">
    <property type="nucleotide sequence ID" value="NC_020449.1"/>
</dbReference>
<dbReference type="eggNOG" id="COG1180">
    <property type="taxonomic scope" value="Bacteria"/>
</dbReference>
<dbReference type="PANTHER" id="PTHR30352:SF13">
    <property type="entry name" value="GLYCYL-RADICAL ENZYME ACTIVATING ENZYME YJJW-RELATED"/>
    <property type="match status" value="1"/>
</dbReference>
<gene>
    <name evidence="8" type="ordered locus">CLOAM1254</name>
</gene>
<evidence type="ECO:0000256" key="2">
    <source>
        <dbReference type="ARBA" id="ARBA00022485"/>
    </source>
</evidence>
<keyword evidence="8" id="KW-0560">Oxidoreductase</keyword>
<dbReference type="InterPro" id="IPR058240">
    <property type="entry name" value="rSAM_sf"/>
</dbReference>
<name>B0VIC6_CLOAI</name>
<dbReference type="AlphaFoldDB" id="B0VIC6"/>
<reference evidence="8 9" key="1">
    <citation type="journal article" date="2008" name="J. Bacteriol.">
        <title>'Candidatus Cloacamonas acidaminovorans': genome sequence reconstruction provides a first glimpse of a new bacterial division.</title>
        <authorList>
            <person name="Pelletier E."/>
            <person name="Kreimeyer A."/>
            <person name="Bocs S."/>
            <person name="Rouy Z."/>
            <person name="Gyapay G."/>
            <person name="Chouari R."/>
            <person name="Riviere D."/>
            <person name="Ganesan A."/>
            <person name="Daegelen P."/>
            <person name="Sghir A."/>
            <person name="Cohen G.N."/>
            <person name="Medigue C."/>
            <person name="Weissenbach J."/>
            <person name="Le Paslier D."/>
        </authorList>
    </citation>
    <scope>NUCLEOTIDE SEQUENCE [LARGE SCALE GENOMIC DNA]</scope>
    <source>
        <strain evidence="9">Evry</strain>
    </source>
</reference>
<dbReference type="InterPro" id="IPR013785">
    <property type="entry name" value="Aldolase_TIM"/>
</dbReference>
<dbReference type="PROSITE" id="PS51918">
    <property type="entry name" value="RADICAL_SAM"/>
    <property type="match status" value="1"/>
</dbReference>
<dbReference type="HOGENOM" id="CLU_078147_2_0_0"/>
<dbReference type="Proteomes" id="UP000002019">
    <property type="component" value="Chromosome"/>
</dbReference>